<protein>
    <submittedName>
        <fullName evidence="1">Uncharacterized protein</fullName>
    </submittedName>
</protein>
<organism evidence="1 2">
    <name type="scientific">Nonomuraea marmarensis</name>
    <dbReference type="NCBI Taxonomy" id="3351344"/>
    <lineage>
        <taxon>Bacteria</taxon>
        <taxon>Bacillati</taxon>
        <taxon>Actinomycetota</taxon>
        <taxon>Actinomycetes</taxon>
        <taxon>Streptosporangiales</taxon>
        <taxon>Streptosporangiaceae</taxon>
        <taxon>Nonomuraea</taxon>
    </lineage>
</organism>
<keyword evidence="2" id="KW-1185">Reference proteome</keyword>
<evidence type="ECO:0000313" key="2">
    <source>
        <dbReference type="Proteomes" id="UP001603978"/>
    </source>
</evidence>
<comment type="caution">
    <text evidence="1">The sequence shown here is derived from an EMBL/GenBank/DDBJ whole genome shotgun (WGS) entry which is preliminary data.</text>
</comment>
<evidence type="ECO:0000313" key="1">
    <source>
        <dbReference type="EMBL" id="MFG1705524.1"/>
    </source>
</evidence>
<name>A0ABW7AEJ9_9ACTN</name>
<dbReference type="RefSeq" id="WP_393167575.1">
    <property type="nucleotide sequence ID" value="NZ_JBICRM010000011.1"/>
</dbReference>
<reference evidence="1 2" key="1">
    <citation type="submission" date="2024-10" db="EMBL/GenBank/DDBJ databases">
        <authorList>
            <person name="Topkara A.R."/>
            <person name="Saygin H."/>
        </authorList>
    </citation>
    <scope>NUCLEOTIDE SEQUENCE [LARGE SCALE GENOMIC DNA]</scope>
    <source>
        <strain evidence="1 2">M3C6</strain>
    </source>
</reference>
<dbReference type="EMBL" id="JBICRM010000011">
    <property type="protein sequence ID" value="MFG1705524.1"/>
    <property type="molecule type" value="Genomic_DNA"/>
</dbReference>
<gene>
    <name evidence="1" type="ORF">ACFLIM_20240</name>
</gene>
<accession>A0ABW7AEJ9</accession>
<sequence length="70" mass="7771">MNPGGLKAFLGEVRKSVKTDLSLESMYGLATSLSKTDLRFVTVPWKPHPDDPNRIAWKQPEAAKLFKSLG</sequence>
<proteinExistence type="predicted"/>
<dbReference type="Proteomes" id="UP001603978">
    <property type="component" value="Unassembled WGS sequence"/>
</dbReference>